<evidence type="ECO:0000256" key="7">
    <source>
        <dbReference type="ARBA" id="ARBA00022840"/>
    </source>
</evidence>
<keyword evidence="9 11" id="KW-0472">Membrane</keyword>
<dbReference type="PANTHER" id="PTHR48042">
    <property type="entry name" value="ABC TRANSPORTER G FAMILY MEMBER 11"/>
    <property type="match status" value="1"/>
</dbReference>
<keyword evidence="8 11" id="KW-1133">Transmembrane helix</keyword>
<evidence type="ECO:0000256" key="2">
    <source>
        <dbReference type="ARBA" id="ARBA00004229"/>
    </source>
</evidence>
<feature type="transmembrane region" description="Helical" evidence="11">
    <location>
        <begin position="419"/>
        <end position="440"/>
    </location>
</feature>
<dbReference type="Pfam" id="PF00005">
    <property type="entry name" value="ABC_tran"/>
    <property type="match status" value="1"/>
</dbReference>
<comment type="similarity">
    <text evidence="3">Belongs to the ABC transporter superfamily. ABCG family. Eye pigment precursor importer (TC 3.A.1.204) subfamily.</text>
</comment>
<dbReference type="PROSITE" id="PS00211">
    <property type="entry name" value="ABC_TRANSPORTER_1"/>
    <property type="match status" value="1"/>
</dbReference>
<reference evidence="14" key="3">
    <citation type="submission" date="2015-06" db="UniProtKB">
        <authorList>
            <consortium name="EnsemblProtists"/>
        </authorList>
    </citation>
    <scope>IDENTIFICATION</scope>
</reference>
<evidence type="ECO:0000313" key="13">
    <source>
        <dbReference type="EMBL" id="EKX42596.1"/>
    </source>
</evidence>
<dbReference type="HOGENOM" id="CLU_000604_57_6_1"/>
<proteinExistence type="inferred from homology"/>
<dbReference type="EMBL" id="JH993015">
    <property type="protein sequence ID" value="EKX42596.1"/>
    <property type="molecule type" value="Genomic_DNA"/>
</dbReference>
<organism evidence="13">
    <name type="scientific">Guillardia theta (strain CCMP2712)</name>
    <name type="common">Cryptophyte</name>
    <dbReference type="NCBI Taxonomy" id="905079"/>
    <lineage>
        <taxon>Eukaryota</taxon>
        <taxon>Cryptophyceae</taxon>
        <taxon>Pyrenomonadales</taxon>
        <taxon>Geminigeraceae</taxon>
        <taxon>Guillardia</taxon>
    </lineage>
</organism>
<reference evidence="15" key="2">
    <citation type="submission" date="2012-11" db="EMBL/GenBank/DDBJ databases">
        <authorList>
            <person name="Kuo A."/>
            <person name="Curtis B.A."/>
            <person name="Tanifuji G."/>
            <person name="Burki F."/>
            <person name="Gruber A."/>
            <person name="Irimia M."/>
            <person name="Maruyama S."/>
            <person name="Arias M.C."/>
            <person name="Ball S.G."/>
            <person name="Gile G.H."/>
            <person name="Hirakawa Y."/>
            <person name="Hopkins J.F."/>
            <person name="Rensing S.A."/>
            <person name="Schmutz J."/>
            <person name="Symeonidi A."/>
            <person name="Elias M."/>
            <person name="Eveleigh R.J."/>
            <person name="Herman E.K."/>
            <person name="Klute M.J."/>
            <person name="Nakayama T."/>
            <person name="Obornik M."/>
            <person name="Reyes-Prieto A."/>
            <person name="Armbrust E.V."/>
            <person name="Aves S.J."/>
            <person name="Beiko R.G."/>
            <person name="Coutinho P."/>
            <person name="Dacks J.B."/>
            <person name="Durnford D.G."/>
            <person name="Fast N.M."/>
            <person name="Green B.R."/>
            <person name="Grisdale C."/>
            <person name="Hempe F."/>
            <person name="Henrissat B."/>
            <person name="Hoppner M.P."/>
            <person name="Ishida K.-I."/>
            <person name="Kim E."/>
            <person name="Koreny L."/>
            <person name="Kroth P.G."/>
            <person name="Liu Y."/>
            <person name="Malik S.-B."/>
            <person name="Maier U.G."/>
            <person name="McRose D."/>
            <person name="Mock T."/>
            <person name="Neilson J.A."/>
            <person name="Onodera N.T."/>
            <person name="Poole A.M."/>
            <person name="Pritham E.J."/>
            <person name="Richards T.A."/>
            <person name="Rocap G."/>
            <person name="Roy S.W."/>
            <person name="Sarai C."/>
            <person name="Schaack S."/>
            <person name="Shirato S."/>
            <person name="Slamovits C.H."/>
            <person name="Spencer D.F."/>
            <person name="Suzuki S."/>
            <person name="Worden A.Z."/>
            <person name="Zauner S."/>
            <person name="Barry K."/>
            <person name="Bell C."/>
            <person name="Bharti A.K."/>
            <person name="Crow J.A."/>
            <person name="Grimwood J."/>
            <person name="Kramer R."/>
            <person name="Lindquist E."/>
            <person name="Lucas S."/>
            <person name="Salamov A."/>
            <person name="McFadden G.I."/>
            <person name="Lane C.E."/>
            <person name="Keeling P.J."/>
            <person name="Gray M.W."/>
            <person name="Grigoriev I.V."/>
            <person name="Archibald J.M."/>
        </authorList>
    </citation>
    <scope>NUCLEOTIDE SEQUENCE</scope>
    <source>
        <strain evidence="15">CCMP2712</strain>
    </source>
</reference>
<evidence type="ECO:0000256" key="4">
    <source>
        <dbReference type="ARBA" id="ARBA00022448"/>
    </source>
</evidence>
<name>L1J246_GUITC</name>
<reference evidence="13 15" key="1">
    <citation type="journal article" date="2012" name="Nature">
        <title>Algal genomes reveal evolutionary mosaicism and the fate of nucleomorphs.</title>
        <authorList>
            <consortium name="DOE Joint Genome Institute"/>
            <person name="Curtis B.A."/>
            <person name="Tanifuji G."/>
            <person name="Burki F."/>
            <person name="Gruber A."/>
            <person name="Irimia M."/>
            <person name="Maruyama S."/>
            <person name="Arias M.C."/>
            <person name="Ball S.G."/>
            <person name="Gile G.H."/>
            <person name="Hirakawa Y."/>
            <person name="Hopkins J.F."/>
            <person name="Kuo A."/>
            <person name="Rensing S.A."/>
            <person name="Schmutz J."/>
            <person name="Symeonidi A."/>
            <person name="Elias M."/>
            <person name="Eveleigh R.J."/>
            <person name="Herman E.K."/>
            <person name="Klute M.J."/>
            <person name="Nakayama T."/>
            <person name="Obornik M."/>
            <person name="Reyes-Prieto A."/>
            <person name="Armbrust E.V."/>
            <person name="Aves S.J."/>
            <person name="Beiko R.G."/>
            <person name="Coutinho P."/>
            <person name="Dacks J.B."/>
            <person name="Durnford D.G."/>
            <person name="Fast N.M."/>
            <person name="Green B.R."/>
            <person name="Grisdale C.J."/>
            <person name="Hempel F."/>
            <person name="Henrissat B."/>
            <person name="Hoppner M.P."/>
            <person name="Ishida K."/>
            <person name="Kim E."/>
            <person name="Koreny L."/>
            <person name="Kroth P.G."/>
            <person name="Liu Y."/>
            <person name="Malik S.B."/>
            <person name="Maier U.G."/>
            <person name="McRose D."/>
            <person name="Mock T."/>
            <person name="Neilson J.A."/>
            <person name="Onodera N.T."/>
            <person name="Poole A.M."/>
            <person name="Pritham E.J."/>
            <person name="Richards T.A."/>
            <person name="Rocap G."/>
            <person name="Roy S.W."/>
            <person name="Sarai C."/>
            <person name="Schaack S."/>
            <person name="Shirato S."/>
            <person name="Slamovits C.H."/>
            <person name="Spencer D.F."/>
            <person name="Suzuki S."/>
            <person name="Worden A.Z."/>
            <person name="Zauner S."/>
            <person name="Barry K."/>
            <person name="Bell C."/>
            <person name="Bharti A.K."/>
            <person name="Crow J.A."/>
            <person name="Grimwood J."/>
            <person name="Kramer R."/>
            <person name="Lindquist E."/>
            <person name="Lucas S."/>
            <person name="Salamov A."/>
            <person name="McFadden G.I."/>
            <person name="Lane C.E."/>
            <person name="Keeling P.J."/>
            <person name="Gray M.W."/>
            <person name="Grigoriev I.V."/>
            <person name="Archibald J.M."/>
        </authorList>
    </citation>
    <scope>NUCLEOTIDE SEQUENCE</scope>
    <source>
        <strain evidence="13 15">CCMP2712</strain>
    </source>
</reference>
<dbReference type="CDD" id="cd03213">
    <property type="entry name" value="ABCG_EPDR"/>
    <property type="match status" value="1"/>
</dbReference>
<dbReference type="InterPro" id="IPR043926">
    <property type="entry name" value="ABCG_dom"/>
</dbReference>
<dbReference type="PaxDb" id="55529-EKX42596"/>
<evidence type="ECO:0000256" key="5">
    <source>
        <dbReference type="ARBA" id="ARBA00022692"/>
    </source>
</evidence>
<dbReference type="OMA" id="MCVNGFM"/>
<evidence type="ECO:0000256" key="1">
    <source>
        <dbReference type="ARBA" id="ARBA00004141"/>
    </source>
</evidence>
<evidence type="ECO:0000256" key="3">
    <source>
        <dbReference type="ARBA" id="ARBA00005814"/>
    </source>
</evidence>
<dbReference type="InterPro" id="IPR003593">
    <property type="entry name" value="AAA+_ATPase"/>
</dbReference>
<dbReference type="SMART" id="SM00382">
    <property type="entry name" value="AAA"/>
    <property type="match status" value="1"/>
</dbReference>
<dbReference type="OrthoDB" id="66620at2759"/>
<dbReference type="Gene3D" id="3.40.50.300">
    <property type="entry name" value="P-loop containing nucleotide triphosphate hydrolases"/>
    <property type="match status" value="1"/>
</dbReference>
<keyword evidence="7" id="KW-0067">ATP-binding</keyword>
<dbReference type="InterPro" id="IPR027417">
    <property type="entry name" value="P-loop_NTPase"/>
</dbReference>
<keyword evidence="4" id="KW-0813">Transport</keyword>
<feature type="transmembrane region" description="Helical" evidence="11">
    <location>
        <begin position="493"/>
        <end position="518"/>
    </location>
</feature>
<dbReference type="GeneID" id="17299260"/>
<keyword evidence="5 11" id="KW-0812">Transmembrane</keyword>
<dbReference type="PROSITE" id="PS50893">
    <property type="entry name" value="ABC_TRANSPORTER_2"/>
    <property type="match status" value="1"/>
</dbReference>
<dbReference type="PANTHER" id="PTHR48042:SF11">
    <property type="entry name" value="ABC TRANSPORTER G FAMILY MEMBER 11"/>
    <property type="match status" value="1"/>
</dbReference>
<gene>
    <name evidence="13" type="ORF">GUITHDRAFT_111280</name>
</gene>
<evidence type="ECO:0000256" key="8">
    <source>
        <dbReference type="ARBA" id="ARBA00022989"/>
    </source>
</evidence>
<evidence type="ECO:0000313" key="14">
    <source>
        <dbReference type="EnsemblProtists" id="EKX42596"/>
    </source>
</evidence>
<dbReference type="RefSeq" id="XP_005829576.1">
    <property type="nucleotide sequence ID" value="XM_005829519.1"/>
</dbReference>
<dbReference type="InterPro" id="IPR013525">
    <property type="entry name" value="ABC2_TM"/>
</dbReference>
<dbReference type="InterPro" id="IPR003439">
    <property type="entry name" value="ABC_transporter-like_ATP-bd"/>
</dbReference>
<dbReference type="Pfam" id="PF19055">
    <property type="entry name" value="ABC2_membrane_7"/>
    <property type="match status" value="1"/>
</dbReference>
<sequence length="664" mass="73528">MQRPDMQAAHLQGGIGFSDGASYTIPISPESPSVPAFSPMQQVPNTAPPPPTAEHKHELLKGKSTADTFAYSTLQINPVTLSWRDITYDVKLKRKNPETGKTEVIDKRILDGLSGVVRPGEMLAICGPSGGGKTTLLDAIAGRIDPNRKGRKFSGDVLVNGKVRDETFSLVASYVQQEYALQTPFTVKETMAYAADLLIPHSESTREERRMRAENVTHVLGLDSCNNTIVGDVFRKGLSGGQLRRLSIAVELVRNPSILLLDEPTSGLDSAAAENIMQHLSHLAKMGTTVVCTIHQPPSEVWANFDKFLLLSRGKCLYFGTASTTVDYFARMGYPCPSQSNPADFFLRLANTDFEGHADIEALSKGFKTQPEGMALAAGVAAPIQHEIHPHKKTNGFLVQLMILSHRAFFNNARNPGIFLVRLIMYAMLCAIIGFMFWNLQLGPSDINSRITMLFFVAAFLTFMSVAVLPFFIVERAVFLRERANGWYVVPAYVLATFFMSLPGLFMIALLSTILVVLPSGLTGFGIFLLDLFLALMAAEAFMCVVASVVPHYIIGIALGAAVYGFFMLCEGFMKIKDDIPDYFIWGYYIAFHTYVFRAFMVNEFENIDYFVNSPQFADGKAVLKFYNMEDKPVWKDLLIVLGYAIGLQLIFGTILQVFHKGKR</sequence>
<dbReference type="InterPro" id="IPR017871">
    <property type="entry name" value="ABC_transporter-like_CS"/>
</dbReference>
<keyword evidence="15" id="KW-1185">Reference proteome</keyword>
<evidence type="ECO:0000256" key="11">
    <source>
        <dbReference type="SAM" id="Phobius"/>
    </source>
</evidence>
<evidence type="ECO:0000313" key="15">
    <source>
        <dbReference type="Proteomes" id="UP000011087"/>
    </source>
</evidence>
<dbReference type="STRING" id="905079.L1J246"/>
<feature type="transmembrane region" description="Helical" evidence="11">
    <location>
        <begin position="525"/>
        <end position="548"/>
    </location>
</feature>
<feature type="transmembrane region" description="Helical" evidence="11">
    <location>
        <begin position="638"/>
        <end position="659"/>
    </location>
</feature>
<evidence type="ECO:0000256" key="9">
    <source>
        <dbReference type="ARBA" id="ARBA00023136"/>
    </source>
</evidence>
<keyword evidence="6" id="KW-0547">Nucleotide-binding</keyword>
<feature type="transmembrane region" description="Helical" evidence="11">
    <location>
        <begin position="452"/>
        <end position="473"/>
    </location>
</feature>
<feature type="domain" description="ABC transporter" evidence="12">
    <location>
        <begin position="81"/>
        <end position="338"/>
    </location>
</feature>
<dbReference type="KEGG" id="gtt:GUITHDRAFT_111280"/>
<comment type="subcellular location">
    <subcellularLocation>
        <location evidence="1">Membrane</location>
        <topology evidence="1">Multi-pass membrane protein</topology>
    </subcellularLocation>
    <subcellularLocation>
        <location evidence="2">Plastid</location>
        <location evidence="2">Chloroplast</location>
    </subcellularLocation>
</comment>
<dbReference type="EnsemblProtists" id="EKX42596">
    <property type="protein sequence ID" value="EKX42596"/>
    <property type="gene ID" value="GUITHDRAFT_111280"/>
</dbReference>
<feature type="transmembrane region" description="Helical" evidence="11">
    <location>
        <begin position="583"/>
        <end position="601"/>
    </location>
</feature>
<feature type="transmembrane region" description="Helical" evidence="11">
    <location>
        <begin position="554"/>
        <end position="574"/>
    </location>
</feature>
<feature type="region of interest" description="Disordered" evidence="10">
    <location>
        <begin position="21"/>
        <end position="59"/>
    </location>
</feature>
<dbReference type="InterPro" id="IPR052215">
    <property type="entry name" value="Plant_ABCG"/>
</dbReference>
<dbReference type="AlphaFoldDB" id="L1J246"/>
<dbReference type="Pfam" id="PF01061">
    <property type="entry name" value="ABC2_membrane"/>
    <property type="match status" value="1"/>
</dbReference>
<dbReference type="Proteomes" id="UP000011087">
    <property type="component" value="Unassembled WGS sequence"/>
</dbReference>
<dbReference type="eggNOG" id="KOG0061">
    <property type="taxonomic scope" value="Eukaryota"/>
</dbReference>
<dbReference type="GO" id="GO:0005524">
    <property type="term" value="F:ATP binding"/>
    <property type="evidence" value="ECO:0007669"/>
    <property type="project" value="UniProtKB-KW"/>
</dbReference>
<evidence type="ECO:0000256" key="10">
    <source>
        <dbReference type="SAM" id="MobiDB-lite"/>
    </source>
</evidence>
<evidence type="ECO:0000256" key="6">
    <source>
        <dbReference type="ARBA" id="ARBA00022741"/>
    </source>
</evidence>
<dbReference type="GO" id="GO:0009507">
    <property type="term" value="C:chloroplast"/>
    <property type="evidence" value="ECO:0007669"/>
    <property type="project" value="UniProtKB-SubCell"/>
</dbReference>
<protein>
    <recommendedName>
        <fullName evidence="12">ABC transporter domain-containing protein</fullName>
    </recommendedName>
</protein>
<dbReference type="GO" id="GO:0140359">
    <property type="term" value="F:ABC-type transporter activity"/>
    <property type="evidence" value="ECO:0007669"/>
    <property type="project" value="InterPro"/>
</dbReference>
<accession>L1J246</accession>
<dbReference type="SUPFAM" id="SSF52540">
    <property type="entry name" value="P-loop containing nucleoside triphosphate hydrolases"/>
    <property type="match status" value="1"/>
</dbReference>
<dbReference type="GO" id="GO:0016887">
    <property type="term" value="F:ATP hydrolysis activity"/>
    <property type="evidence" value="ECO:0007669"/>
    <property type="project" value="InterPro"/>
</dbReference>
<evidence type="ECO:0000259" key="12">
    <source>
        <dbReference type="PROSITE" id="PS50893"/>
    </source>
</evidence>
<dbReference type="GO" id="GO:0016020">
    <property type="term" value="C:membrane"/>
    <property type="evidence" value="ECO:0007669"/>
    <property type="project" value="UniProtKB-SubCell"/>
</dbReference>